<dbReference type="InterPro" id="IPR006680">
    <property type="entry name" value="Amidohydro-rel"/>
</dbReference>
<accession>A0A6I2MT35</accession>
<dbReference type="SUPFAM" id="SSF51556">
    <property type="entry name" value="Metallo-dependent hydrolases"/>
    <property type="match status" value="1"/>
</dbReference>
<feature type="domain" description="Amidohydrolase-related" evidence="1">
    <location>
        <begin position="77"/>
        <end position="435"/>
    </location>
</feature>
<keyword evidence="2" id="KW-0378">Hydrolase</keyword>
<reference evidence="2 3" key="1">
    <citation type="submission" date="2019-11" db="EMBL/GenBank/DDBJ databases">
        <title>Maribacter lutea sp. nov., a marine bacterium isolated from intertidal sand.</title>
        <authorList>
            <person name="Liu A."/>
        </authorList>
    </citation>
    <scope>NUCLEOTIDE SEQUENCE [LARGE SCALE GENOMIC DNA]</scope>
    <source>
        <strain evidence="2 3">RZ05</strain>
    </source>
</reference>
<dbReference type="PANTHER" id="PTHR43135:SF3">
    <property type="entry name" value="ALPHA-D-RIBOSE 1-METHYLPHOSPHONATE 5-TRIPHOSPHATE DIPHOSPHATASE"/>
    <property type="match status" value="1"/>
</dbReference>
<dbReference type="InterPro" id="IPR011059">
    <property type="entry name" value="Metal-dep_hydrolase_composite"/>
</dbReference>
<organism evidence="2 3">
    <name type="scientific">Maribacter luteus</name>
    <dbReference type="NCBI Taxonomy" id="2594478"/>
    <lineage>
        <taxon>Bacteria</taxon>
        <taxon>Pseudomonadati</taxon>
        <taxon>Bacteroidota</taxon>
        <taxon>Flavobacteriia</taxon>
        <taxon>Flavobacteriales</taxon>
        <taxon>Flavobacteriaceae</taxon>
        <taxon>Maribacter</taxon>
    </lineage>
</organism>
<dbReference type="GO" id="GO:0016810">
    <property type="term" value="F:hydrolase activity, acting on carbon-nitrogen (but not peptide) bonds"/>
    <property type="evidence" value="ECO:0007669"/>
    <property type="project" value="InterPro"/>
</dbReference>
<dbReference type="SUPFAM" id="SSF51338">
    <property type="entry name" value="Composite domain of metallo-dependent hydrolases"/>
    <property type="match status" value="1"/>
</dbReference>
<evidence type="ECO:0000259" key="1">
    <source>
        <dbReference type="Pfam" id="PF01979"/>
    </source>
</evidence>
<dbReference type="AlphaFoldDB" id="A0A6I2MT35"/>
<dbReference type="Pfam" id="PF01979">
    <property type="entry name" value="Amidohydro_1"/>
    <property type="match status" value="1"/>
</dbReference>
<dbReference type="PROSITE" id="PS51257">
    <property type="entry name" value="PROKAR_LIPOPROTEIN"/>
    <property type="match status" value="1"/>
</dbReference>
<name>A0A6I2MT35_9FLAO</name>
<evidence type="ECO:0000313" key="2">
    <source>
        <dbReference type="EMBL" id="MRX66142.1"/>
    </source>
</evidence>
<dbReference type="PANTHER" id="PTHR43135">
    <property type="entry name" value="ALPHA-D-RIBOSE 1-METHYLPHOSPHONATE 5-TRIPHOSPHATE DIPHOSPHATASE"/>
    <property type="match status" value="1"/>
</dbReference>
<dbReference type="InterPro" id="IPR051781">
    <property type="entry name" value="Metallo-dep_Hydrolase"/>
</dbReference>
<proteinExistence type="predicted"/>
<dbReference type="Gene3D" id="2.30.40.10">
    <property type="entry name" value="Urease, subunit C, domain 1"/>
    <property type="match status" value="1"/>
</dbReference>
<dbReference type="Proteomes" id="UP000443153">
    <property type="component" value="Unassembled WGS sequence"/>
</dbReference>
<dbReference type="EMBL" id="WKJH01000030">
    <property type="protein sequence ID" value="MRX66142.1"/>
    <property type="molecule type" value="Genomic_DNA"/>
</dbReference>
<comment type="caution">
    <text evidence="2">The sequence shown here is derived from an EMBL/GenBank/DDBJ whole genome shotgun (WGS) entry which is preliminary data.</text>
</comment>
<dbReference type="Gene3D" id="3.20.20.140">
    <property type="entry name" value="Metal-dependent hydrolases"/>
    <property type="match status" value="1"/>
</dbReference>
<dbReference type="InterPro" id="IPR032466">
    <property type="entry name" value="Metal_Hydrolase"/>
</dbReference>
<evidence type="ECO:0000313" key="3">
    <source>
        <dbReference type="Proteomes" id="UP000443153"/>
    </source>
</evidence>
<protein>
    <submittedName>
        <fullName evidence="2">Amidohydrolase family protein</fullName>
    </submittedName>
</protein>
<dbReference type="OrthoDB" id="9797498at2"/>
<keyword evidence="3" id="KW-1185">Reference proteome</keyword>
<sequence>MTMGKYVLFVFALLFLACTNQPEKGTIIINVNVLDVATGEMWEHLDVVIDSGMIKSITDHKENLAQYENMVLGKGKYLMPGLTEMHAHIPHPSENNEQIEDVLFLYLANGITTVRGMLGHPTHLVLRSNTESGELLSPRIFTSSPSLNGNSVTSIKEAVHAVETYKKDGYDFLKIHPGIKNEVFDEIVKTAHQVHIPFAGHVPVDVGIDNALKSKYASIDHIDGFLEGLVPESAHVNPEENGFFGYDFVPLADTTKIDGLVALAKENKVWTVPTQSLFELWFSPIPADELLHQPEMRYMPIETLTEWSKRKNAIIDPSTGFNEKQWEKFDDIRKQLIFKLQKNGYGMLLGSDAPQVFNVPGFSIHREIDGLLAAGLTPLEIIQSGTINPAKYFNKENVFGQVKEGLEADLILLNANPLENLDNLQELSAVFRKGRFIPKVEINKRLAAIATKNGHASTSKTSTEKLNDQLLGQWKYYSRKGKKPAPSATFDRIKTIANGYWSMTETNILTNKMDSYQGGNYVLNDSIYSETTTFSNSSSLYLLGETRSFGLEVKGDTLILTGTNNDNNEVWTRVE</sequence>
<gene>
    <name evidence="2" type="ORF">GJ691_18465</name>
</gene>